<dbReference type="KEGG" id="psoj:PHYSODRAFT_295744"/>
<reference evidence="2 3" key="1">
    <citation type="journal article" date="2006" name="Science">
        <title>Phytophthora genome sequences uncover evolutionary origins and mechanisms of pathogenesis.</title>
        <authorList>
            <person name="Tyler B.M."/>
            <person name="Tripathy S."/>
            <person name="Zhang X."/>
            <person name="Dehal P."/>
            <person name="Jiang R.H."/>
            <person name="Aerts A."/>
            <person name="Arredondo F.D."/>
            <person name="Baxter L."/>
            <person name="Bensasson D."/>
            <person name="Beynon J.L."/>
            <person name="Chapman J."/>
            <person name="Damasceno C.M."/>
            <person name="Dorrance A.E."/>
            <person name="Dou D."/>
            <person name="Dickerman A.W."/>
            <person name="Dubchak I.L."/>
            <person name="Garbelotto M."/>
            <person name="Gijzen M."/>
            <person name="Gordon S.G."/>
            <person name="Govers F."/>
            <person name="Grunwald N.J."/>
            <person name="Huang W."/>
            <person name="Ivors K.L."/>
            <person name="Jones R.W."/>
            <person name="Kamoun S."/>
            <person name="Krampis K."/>
            <person name="Lamour K.H."/>
            <person name="Lee M.K."/>
            <person name="McDonald W.H."/>
            <person name="Medina M."/>
            <person name="Meijer H.J."/>
            <person name="Nordberg E.K."/>
            <person name="Maclean D.J."/>
            <person name="Ospina-Giraldo M.D."/>
            <person name="Morris P.F."/>
            <person name="Phuntumart V."/>
            <person name="Putnam N.H."/>
            <person name="Rash S."/>
            <person name="Rose J.K."/>
            <person name="Sakihama Y."/>
            <person name="Salamov A.A."/>
            <person name="Savidor A."/>
            <person name="Scheuring C.F."/>
            <person name="Smith B.M."/>
            <person name="Sobral B.W."/>
            <person name="Terry A."/>
            <person name="Torto-Alalibo T.A."/>
            <person name="Win J."/>
            <person name="Xu Z."/>
            <person name="Zhang H."/>
            <person name="Grigoriev I.V."/>
            <person name="Rokhsar D.S."/>
            <person name="Boore J.L."/>
        </authorList>
    </citation>
    <scope>NUCLEOTIDE SEQUENCE [LARGE SCALE GENOMIC DNA]</scope>
    <source>
        <strain evidence="2 3">P6497</strain>
    </source>
</reference>
<accession>G4YZ03</accession>
<proteinExistence type="predicted"/>
<name>G4YZ03_PHYSP</name>
<sequence length="288" mass="30745">MAACVAVTTTSKPVLELMTLWSVVHEAINDEFIEKAEKMLESIAATARETLNAKAIGELLVAVVSSSADLASAISRELREAIHALADTGTPFTAEVSAELQQHLHDTLSEEQWADLCLRLTEATTKQWEALAEAATKVVDATTEGTTEAIKVYNSPLGGAIVSQGLGGLDGVFAQSREAVDAALDALRAGGIATVGTIAAFLARAGLPQLLRLEIARDYFQTVGLFFGGLYAAALDYIDQKFWLRLAILSPHQAARISMLQPASARSRQQGQLARPNSWMAQDSSAYS</sequence>
<dbReference type="STRING" id="1094619.G4YZ03"/>
<dbReference type="InParanoid" id="G4YZ03"/>
<feature type="region of interest" description="Disordered" evidence="1">
    <location>
        <begin position="267"/>
        <end position="288"/>
    </location>
</feature>
<evidence type="ECO:0000313" key="2">
    <source>
        <dbReference type="EMBL" id="EGZ23284.1"/>
    </source>
</evidence>
<gene>
    <name evidence="2" type="ORF">PHYSODRAFT_295744</name>
</gene>
<dbReference type="EMBL" id="JH159152">
    <property type="protein sequence ID" value="EGZ23284.1"/>
    <property type="molecule type" value="Genomic_DNA"/>
</dbReference>
<organism evidence="2 3">
    <name type="scientific">Phytophthora sojae (strain P6497)</name>
    <name type="common">Soybean stem and root rot agent</name>
    <name type="synonym">Phytophthora megasperma f. sp. glycines</name>
    <dbReference type="NCBI Taxonomy" id="1094619"/>
    <lineage>
        <taxon>Eukaryota</taxon>
        <taxon>Sar</taxon>
        <taxon>Stramenopiles</taxon>
        <taxon>Oomycota</taxon>
        <taxon>Peronosporomycetes</taxon>
        <taxon>Peronosporales</taxon>
        <taxon>Peronosporaceae</taxon>
        <taxon>Phytophthora</taxon>
    </lineage>
</organism>
<evidence type="ECO:0000256" key="1">
    <source>
        <dbReference type="SAM" id="MobiDB-lite"/>
    </source>
</evidence>
<feature type="compositionally biased region" description="Polar residues" evidence="1">
    <location>
        <begin position="279"/>
        <end position="288"/>
    </location>
</feature>
<keyword evidence="3" id="KW-1185">Reference proteome</keyword>
<protein>
    <submittedName>
        <fullName evidence="2">Uncharacterized protein</fullName>
    </submittedName>
</protein>
<dbReference type="GeneID" id="20641297"/>
<evidence type="ECO:0000313" key="3">
    <source>
        <dbReference type="Proteomes" id="UP000002640"/>
    </source>
</evidence>
<dbReference type="Proteomes" id="UP000002640">
    <property type="component" value="Unassembled WGS sequence"/>
</dbReference>
<dbReference type="AlphaFoldDB" id="G4YZ03"/>
<dbReference type="RefSeq" id="XP_009518572.1">
    <property type="nucleotide sequence ID" value="XM_009520277.1"/>
</dbReference>